<evidence type="ECO:0000313" key="6">
    <source>
        <dbReference type="EMBL" id="NMM46675.1"/>
    </source>
</evidence>
<keyword evidence="4" id="KW-0804">Transcription</keyword>
<dbReference type="SUPFAM" id="SSF53850">
    <property type="entry name" value="Periplasmic binding protein-like II"/>
    <property type="match status" value="1"/>
</dbReference>
<proteinExistence type="inferred from homology"/>
<dbReference type="GO" id="GO:0003700">
    <property type="term" value="F:DNA-binding transcription factor activity"/>
    <property type="evidence" value="ECO:0007669"/>
    <property type="project" value="InterPro"/>
</dbReference>
<dbReference type="Gene3D" id="1.10.10.10">
    <property type="entry name" value="Winged helix-like DNA-binding domain superfamily/Winged helix DNA-binding domain"/>
    <property type="match status" value="1"/>
</dbReference>
<dbReference type="PANTHER" id="PTHR30419:SF31">
    <property type="entry name" value="BLR3139 PROTEIN"/>
    <property type="match status" value="1"/>
</dbReference>
<name>A0A7Y0E3Q3_9PROT</name>
<dbReference type="GO" id="GO:0003677">
    <property type="term" value="F:DNA binding"/>
    <property type="evidence" value="ECO:0007669"/>
    <property type="project" value="UniProtKB-KW"/>
</dbReference>
<dbReference type="Proteomes" id="UP000539372">
    <property type="component" value="Unassembled WGS sequence"/>
</dbReference>
<dbReference type="EMBL" id="JABBNT010000008">
    <property type="protein sequence ID" value="NMM46675.1"/>
    <property type="molecule type" value="Genomic_DNA"/>
</dbReference>
<evidence type="ECO:0000256" key="3">
    <source>
        <dbReference type="ARBA" id="ARBA00023125"/>
    </source>
</evidence>
<evidence type="ECO:0000259" key="5">
    <source>
        <dbReference type="PROSITE" id="PS50931"/>
    </source>
</evidence>
<dbReference type="PANTHER" id="PTHR30419">
    <property type="entry name" value="HTH-TYPE TRANSCRIPTIONAL REGULATOR YBHD"/>
    <property type="match status" value="1"/>
</dbReference>
<keyword evidence="7" id="KW-1185">Reference proteome</keyword>
<gene>
    <name evidence="6" type="ORF">HH303_19450</name>
</gene>
<comment type="similarity">
    <text evidence="1">Belongs to the LysR transcriptional regulatory family.</text>
</comment>
<keyword evidence="2" id="KW-0805">Transcription regulation</keyword>
<dbReference type="RefSeq" id="WP_169627069.1">
    <property type="nucleotide sequence ID" value="NZ_JABBNT010000008.1"/>
</dbReference>
<dbReference type="Gene3D" id="3.40.190.290">
    <property type="match status" value="1"/>
</dbReference>
<dbReference type="Pfam" id="PF00126">
    <property type="entry name" value="HTH_1"/>
    <property type="match status" value="1"/>
</dbReference>
<dbReference type="InterPro" id="IPR036388">
    <property type="entry name" value="WH-like_DNA-bd_sf"/>
</dbReference>
<comment type="caution">
    <text evidence="6">The sequence shown here is derived from an EMBL/GenBank/DDBJ whole genome shotgun (WGS) entry which is preliminary data.</text>
</comment>
<accession>A0A7Y0E3Q3</accession>
<evidence type="ECO:0000313" key="7">
    <source>
        <dbReference type="Proteomes" id="UP000539372"/>
    </source>
</evidence>
<protein>
    <submittedName>
        <fullName evidence="6">LysR family transcriptional regulator</fullName>
    </submittedName>
</protein>
<feature type="domain" description="HTH lysR-type" evidence="5">
    <location>
        <begin position="1"/>
        <end position="58"/>
    </location>
</feature>
<dbReference type="InterPro" id="IPR000847">
    <property type="entry name" value="LysR_HTH_N"/>
</dbReference>
<dbReference type="PRINTS" id="PR00039">
    <property type="entry name" value="HTHLYSR"/>
</dbReference>
<dbReference type="Pfam" id="PF03466">
    <property type="entry name" value="LysR_substrate"/>
    <property type="match status" value="1"/>
</dbReference>
<dbReference type="AlphaFoldDB" id="A0A7Y0E3Q3"/>
<evidence type="ECO:0000256" key="1">
    <source>
        <dbReference type="ARBA" id="ARBA00009437"/>
    </source>
</evidence>
<evidence type="ECO:0000256" key="2">
    <source>
        <dbReference type="ARBA" id="ARBA00023015"/>
    </source>
</evidence>
<keyword evidence="3" id="KW-0238">DNA-binding</keyword>
<evidence type="ECO:0000256" key="4">
    <source>
        <dbReference type="ARBA" id="ARBA00023163"/>
    </source>
</evidence>
<dbReference type="GO" id="GO:0005829">
    <property type="term" value="C:cytosol"/>
    <property type="evidence" value="ECO:0007669"/>
    <property type="project" value="TreeGrafter"/>
</dbReference>
<dbReference type="SUPFAM" id="SSF46785">
    <property type="entry name" value="Winged helix' DNA-binding domain"/>
    <property type="match status" value="1"/>
</dbReference>
<dbReference type="InterPro" id="IPR036390">
    <property type="entry name" value="WH_DNA-bd_sf"/>
</dbReference>
<dbReference type="InterPro" id="IPR050950">
    <property type="entry name" value="HTH-type_LysR_regulators"/>
</dbReference>
<dbReference type="PROSITE" id="PS50931">
    <property type="entry name" value="HTH_LYSR"/>
    <property type="match status" value="1"/>
</dbReference>
<reference evidence="6 7" key="1">
    <citation type="submission" date="2020-04" db="EMBL/GenBank/DDBJ databases">
        <title>Rhodospirillaceae bacterium KN72 isolated from deep sea.</title>
        <authorList>
            <person name="Zhang D.-C."/>
        </authorList>
    </citation>
    <scope>NUCLEOTIDE SEQUENCE [LARGE SCALE GENOMIC DNA]</scope>
    <source>
        <strain evidence="6 7">KN72</strain>
    </source>
</reference>
<organism evidence="6 7">
    <name type="scientific">Pacificispira spongiicola</name>
    <dbReference type="NCBI Taxonomy" id="2729598"/>
    <lineage>
        <taxon>Bacteria</taxon>
        <taxon>Pseudomonadati</taxon>
        <taxon>Pseudomonadota</taxon>
        <taxon>Alphaproteobacteria</taxon>
        <taxon>Rhodospirillales</taxon>
        <taxon>Rhodospirillaceae</taxon>
        <taxon>Pacificispira</taxon>
    </lineage>
</organism>
<sequence>MDIRQLQYLVALARERHFTRAAEACSVTQPTLSGRLRQLEQELGVSIVKRGQRFEGFTPEGDRILKWAHAILEDQSSLIQDLAAMKGELSGRVVLGVIPSALPSISVLTQAVRRRFPGITFHILSQTSREILRNIDDFSIDAGVSYIDNEPVGHVRVAPLYKERYRLFMRDDHPLAQRETVSWGEAASHPLGLLTPNMQNRRIVDGVFESLNRKVEPEVESNSVISLVSHVRIHGLACIVPEHMLVVMGAADGVRAVPLVEPFVEHAIGLIVYDRDPPPPVLASLLDVAGEFELPAGLI</sequence>
<dbReference type="FunFam" id="1.10.10.10:FF:000001">
    <property type="entry name" value="LysR family transcriptional regulator"/>
    <property type="match status" value="1"/>
</dbReference>
<dbReference type="InterPro" id="IPR005119">
    <property type="entry name" value="LysR_subst-bd"/>
</dbReference>
<dbReference type="CDD" id="cd05466">
    <property type="entry name" value="PBP2_LTTR_substrate"/>
    <property type="match status" value="1"/>
</dbReference>